<protein>
    <submittedName>
        <fullName evidence="1">Beta-lactamase HcpC</fullName>
        <ecNumber evidence="1">3.5.2.6</ecNumber>
    </submittedName>
</protein>
<dbReference type="Gene3D" id="1.25.40.10">
    <property type="entry name" value="Tetratricopeptide repeat domain"/>
    <property type="match status" value="4"/>
</dbReference>
<dbReference type="EMBL" id="CACRUA010000028">
    <property type="protein sequence ID" value="VYU46766.1"/>
    <property type="molecule type" value="Genomic_DNA"/>
</dbReference>
<proteinExistence type="predicted"/>
<dbReference type="Pfam" id="PF08238">
    <property type="entry name" value="Sel1"/>
    <property type="match status" value="12"/>
</dbReference>
<keyword evidence="1" id="KW-0378">Hydrolase</keyword>
<organism evidence="1">
    <name type="scientific">Clostridium symbiosum</name>
    <name type="common">Bacteroides symbiosus</name>
    <dbReference type="NCBI Taxonomy" id="1512"/>
    <lineage>
        <taxon>Bacteria</taxon>
        <taxon>Bacillati</taxon>
        <taxon>Bacillota</taxon>
        <taxon>Clostridia</taxon>
        <taxon>Lachnospirales</taxon>
        <taxon>Lachnospiraceae</taxon>
        <taxon>Otoolea</taxon>
    </lineage>
</organism>
<dbReference type="PANTHER" id="PTHR11102">
    <property type="entry name" value="SEL-1-LIKE PROTEIN"/>
    <property type="match status" value="1"/>
</dbReference>
<dbReference type="GO" id="GO:0008800">
    <property type="term" value="F:beta-lactamase activity"/>
    <property type="evidence" value="ECO:0007669"/>
    <property type="project" value="UniProtKB-EC"/>
</dbReference>
<dbReference type="EC" id="3.5.2.6" evidence="1"/>
<dbReference type="InterPro" id="IPR006597">
    <property type="entry name" value="Sel1-like"/>
</dbReference>
<dbReference type="InterPro" id="IPR011990">
    <property type="entry name" value="TPR-like_helical_dom_sf"/>
</dbReference>
<name>A0A6N3F4F5_CLOSY</name>
<sequence>MAILMTGLCEKGVELIWKQCNEELYPQGIEYLEEAAHAGDAEGWFFLGNCYSWGDGAVGFSDKKAYECYKKGIEGGSVRCVLGAARAGQFDEELKKASPCTLEESYRAVIQSAEEGDAFSAFQIAAAYEWEAIFDLLQPEEQKRENCYKWYEQAAKGGIVSAMVKVGKCCLNGQYVPKNEEMALKWADRCAALGNAWGLYRMGLHHLNLGNMEAAWEYFEAAAKQGALKAFLHLGRMYLNGQGTERDIGKAVEALEQAAKAEEPESFAELGNIFYRDEVVERDDEKAFYWYSRAYAAGQKQTALPLAHLYLRASEIQDLQMAEKLFKEAADMEKDGCASLVLGNMSRDGIGGIPDIEQAVSWYEKGADMGNAECMEILGCLYFQGEDGLDTDYVKAFSWLDQCHKAGTLQSYSKLAFLYMKGYGCDIDEERARELFEKAAETECDGYAFYELGYLYERKNESPEDLEKAAQYYRRAVEMGNESAGRRFSHFKKGMFGKWKVIY</sequence>
<dbReference type="SMART" id="SM00671">
    <property type="entry name" value="SEL1"/>
    <property type="match status" value="11"/>
</dbReference>
<dbReference type="AlphaFoldDB" id="A0A6N3F4F5"/>
<dbReference type="PANTHER" id="PTHR11102:SF160">
    <property type="entry name" value="ERAD-ASSOCIATED E3 UBIQUITIN-PROTEIN LIGASE COMPONENT HRD3"/>
    <property type="match status" value="1"/>
</dbReference>
<reference evidence="1" key="1">
    <citation type="submission" date="2019-11" db="EMBL/GenBank/DDBJ databases">
        <authorList>
            <person name="Feng L."/>
        </authorList>
    </citation>
    <scope>NUCLEOTIDE SEQUENCE</scope>
    <source>
        <strain evidence="1">CsymbiosumLFYP84</strain>
    </source>
</reference>
<accession>A0A6N3F4F5</accession>
<gene>
    <name evidence="1" type="primary">hcpC</name>
    <name evidence="1" type="ORF">CSLFYP84_02360</name>
</gene>
<dbReference type="SUPFAM" id="SSF81901">
    <property type="entry name" value="HCP-like"/>
    <property type="match status" value="3"/>
</dbReference>
<evidence type="ECO:0000313" key="1">
    <source>
        <dbReference type="EMBL" id="VYU46766.1"/>
    </source>
</evidence>
<dbReference type="InterPro" id="IPR050767">
    <property type="entry name" value="Sel1_AlgK"/>
</dbReference>
<dbReference type="RefSeq" id="WP_368384067.1">
    <property type="nucleotide sequence ID" value="NZ_CACRUA010000028.1"/>
</dbReference>